<dbReference type="PANTHER" id="PTHR43304">
    <property type="entry name" value="PHYTOCHROME-LIKE PROTEIN CPH1"/>
    <property type="match status" value="1"/>
</dbReference>
<evidence type="ECO:0000256" key="4">
    <source>
        <dbReference type="ARBA" id="ARBA00022679"/>
    </source>
</evidence>
<gene>
    <name evidence="9" type="ORF">EMEDMD4_800023</name>
</gene>
<dbReference type="InterPro" id="IPR003661">
    <property type="entry name" value="HisK_dim/P_dom"/>
</dbReference>
<dbReference type="EC" id="2.7.13.3" evidence="2"/>
<dbReference type="PRINTS" id="PR00344">
    <property type="entry name" value="BCTRLSENSOR"/>
</dbReference>
<keyword evidence="3" id="KW-0597">Phosphoprotein</keyword>
<dbReference type="InterPro" id="IPR001610">
    <property type="entry name" value="PAC"/>
</dbReference>
<evidence type="ECO:0000256" key="6">
    <source>
        <dbReference type="SAM" id="Coils"/>
    </source>
</evidence>
<dbReference type="Gene3D" id="1.10.287.130">
    <property type="match status" value="1"/>
</dbReference>
<dbReference type="SMART" id="SM00091">
    <property type="entry name" value="PAS"/>
    <property type="match status" value="2"/>
</dbReference>
<keyword evidence="6" id="KW-0175">Coiled coil</keyword>
<dbReference type="SUPFAM" id="SSF47384">
    <property type="entry name" value="Homodimeric domain of signal transducing histidine kinase"/>
    <property type="match status" value="1"/>
</dbReference>
<evidence type="ECO:0000256" key="3">
    <source>
        <dbReference type="ARBA" id="ARBA00022553"/>
    </source>
</evidence>
<dbReference type="InterPro" id="IPR052162">
    <property type="entry name" value="Sensor_kinase/Photoreceptor"/>
</dbReference>
<evidence type="ECO:0000256" key="1">
    <source>
        <dbReference type="ARBA" id="ARBA00000085"/>
    </source>
</evidence>
<dbReference type="Gene3D" id="3.30.565.10">
    <property type="entry name" value="Histidine kinase-like ATPase, C-terminal domain"/>
    <property type="match status" value="1"/>
</dbReference>
<dbReference type="Gene3D" id="2.10.70.100">
    <property type="match status" value="1"/>
</dbReference>
<dbReference type="InterPro" id="IPR036890">
    <property type="entry name" value="HATPase_C_sf"/>
</dbReference>
<dbReference type="InterPro" id="IPR036097">
    <property type="entry name" value="HisK_dim/P_sf"/>
</dbReference>
<keyword evidence="4" id="KW-0808">Transferase</keyword>
<accession>A0A508X6F9</accession>
<dbReference type="SMART" id="SM00086">
    <property type="entry name" value="PAC"/>
    <property type="match status" value="2"/>
</dbReference>
<dbReference type="Pfam" id="PF00512">
    <property type="entry name" value="HisKA"/>
    <property type="match status" value="1"/>
</dbReference>
<proteinExistence type="predicted"/>
<organism evidence="9">
    <name type="scientific">Sinorhizobium medicae</name>
    <dbReference type="NCBI Taxonomy" id="110321"/>
    <lineage>
        <taxon>Bacteria</taxon>
        <taxon>Pseudomonadati</taxon>
        <taxon>Pseudomonadota</taxon>
        <taxon>Alphaproteobacteria</taxon>
        <taxon>Hyphomicrobiales</taxon>
        <taxon>Rhizobiaceae</taxon>
        <taxon>Sinorhizobium/Ensifer group</taxon>
        <taxon>Sinorhizobium</taxon>
    </lineage>
</organism>
<dbReference type="PROSITE" id="PS50113">
    <property type="entry name" value="PAC"/>
    <property type="match status" value="2"/>
</dbReference>
<comment type="catalytic activity">
    <reaction evidence="1">
        <text>ATP + protein L-histidine = ADP + protein N-phospho-L-histidine.</text>
        <dbReference type="EC" id="2.7.13.3"/>
    </reaction>
</comment>
<name>A0A508X6F9_9HYPH</name>
<evidence type="ECO:0000313" key="9">
    <source>
        <dbReference type="EMBL" id="VTZ65441.1"/>
    </source>
</evidence>
<feature type="domain" description="PAC" evidence="8">
    <location>
        <begin position="200"/>
        <end position="247"/>
    </location>
</feature>
<dbReference type="InterPro" id="IPR000700">
    <property type="entry name" value="PAS-assoc_C"/>
</dbReference>
<dbReference type="SMART" id="SM00388">
    <property type="entry name" value="HisKA"/>
    <property type="match status" value="1"/>
</dbReference>
<dbReference type="InterPro" id="IPR005467">
    <property type="entry name" value="His_kinase_dom"/>
</dbReference>
<dbReference type="RefSeq" id="WP_180162250.1">
    <property type="nucleotide sequence ID" value="NZ_CABFNB010000151.1"/>
</dbReference>
<dbReference type="InterPro" id="IPR035965">
    <property type="entry name" value="PAS-like_dom_sf"/>
</dbReference>
<feature type="domain" description="Histidine kinase" evidence="7">
    <location>
        <begin position="267"/>
        <end position="482"/>
    </location>
</feature>
<sequence>MEILHDELIQNLPVMMWRAKPDMCCDYFSKDFTSFTGRSLEQELGHGWLEAVYPDDREVSFRVWNAAFNALDEYSTKFRLRHNSGEYRWVLSRGRPFSREGKFAGYIGICTDIHEQVILEASLRNKEAWLADAQTLSQTGSFRWNVRTGQDEWSDGTYRILDFDKDVTPRYERVVQRVHPEDRAHFVETCAKAAMDRAHLFVEYRVIHRDGTIHHVQTQSRPETEDTFVGAVLDVTERRQTEAMLQRTQYELSRVSRISTMGQLAASIAHEINQPLGSALANAAAAARWLNAEPPAMDETKETIQELLADIRRASDVIKSLRALTSKSQPNFTRFPLNEAALQTIKLIKGELDYRKLSVSFELDNEVEVLGDRVQIQQVILNLLLNAVEATGDLSDRTGSIRLTTSLVACDRIRICVEDNGPGVPASAQKQIFDAFYTTKTSGMGMGLSICRSIVEAHSGTLDYADAEPTGSSFCFTLPIAAKPQP</sequence>
<dbReference type="SUPFAM" id="SSF55874">
    <property type="entry name" value="ATPase domain of HSP90 chaperone/DNA topoisomerase II/histidine kinase"/>
    <property type="match status" value="1"/>
</dbReference>
<dbReference type="Gene3D" id="3.30.450.20">
    <property type="entry name" value="PAS domain"/>
    <property type="match status" value="2"/>
</dbReference>
<dbReference type="NCBIfam" id="TIGR00229">
    <property type="entry name" value="sensory_box"/>
    <property type="match status" value="1"/>
</dbReference>
<keyword evidence="5 9" id="KW-0418">Kinase</keyword>
<dbReference type="InterPro" id="IPR000014">
    <property type="entry name" value="PAS"/>
</dbReference>
<feature type="coiled-coil region" evidence="6">
    <location>
        <begin position="297"/>
        <end position="324"/>
    </location>
</feature>
<dbReference type="Proteomes" id="UP000507954">
    <property type="component" value="Unassembled WGS sequence"/>
</dbReference>
<evidence type="ECO:0000259" key="8">
    <source>
        <dbReference type="PROSITE" id="PS50113"/>
    </source>
</evidence>
<evidence type="ECO:0000256" key="2">
    <source>
        <dbReference type="ARBA" id="ARBA00012438"/>
    </source>
</evidence>
<dbReference type="PROSITE" id="PS50109">
    <property type="entry name" value="HIS_KIN"/>
    <property type="match status" value="1"/>
</dbReference>
<feature type="domain" description="PAC" evidence="8">
    <location>
        <begin position="74"/>
        <end position="125"/>
    </location>
</feature>
<dbReference type="SMART" id="SM00387">
    <property type="entry name" value="HATPase_c"/>
    <property type="match status" value="1"/>
</dbReference>
<dbReference type="Pfam" id="PF08447">
    <property type="entry name" value="PAS_3"/>
    <property type="match status" value="2"/>
</dbReference>
<dbReference type="Pfam" id="PF02518">
    <property type="entry name" value="HATPase_c"/>
    <property type="match status" value="1"/>
</dbReference>
<dbReference type="InterPro" id="IPR003594">
    <property type="entry name" value="HATPase_dom"/>
</dbReference>
<reference evidence="9" key="1">
    <citation type="submission" date="2019-06" db="EMBL/GenBank/DDBJ databases">
        <authorList>
            <person name="Le Quere A."/>
            <person name="Colella S."/>
        </authorList>
    </citation>
    <scope>NUCLEOTIDE SEQUENCE</scope>
    <source>
        <strain evidence="9">EmedicaeMD41</strain>
    </source>
</reference>
<protein>
    <recommendedName>
        <fullName evidence="2">histidine kinase</fullName>
        <ecNumber evidence="2">2.7.13.3</ecNumber>
    </recommendedName>
</protein>
<dbReference type="CDD" id="cd00130">
    <property type="entry name" value="PAS"/>
    <property type="match status" value="2"/>
</dbReference>
<dbReference type="AlphaFoldDB" id="A0A508X6F9"/>
<dbReference type="PANTHER" id="PTHR43304:SF1">
    <property type="entry name" value="PAC DOMAIN-CONTAINING PROTEIN"/>
    <property type="match status" value="1"/>
</dbReference>
<evidence type="ECO:0000256" key="5">
    <source>
        <dbReference type="ARBA" id="ARBA00022777"/>
    </source>
</evidence>
<dbReference type="EMBL" id="CABFNB010000151">
    <property type="protein sequence ID" value="VTZ65441.1"/>
    <property type="molecule type" value="Genomic_DNA"/>
</dbReference>
<dbReference type="SUPFAM" id="SSF55785">
    <property type="entry name" value="PYP-like sensor domain (PAS domain)"/>
    <property type="match status" value="2"/>
</dbReference>
<dbReference type="GO" id="GO:0000155">
    <property type="term" value="F:phosphorelay sensor kinase activity"/>
    <property type="evidence" value="ECO:0007669"/>
    <property type="project" value="InterPro"/>
</dbReference>
<dbReference type="InterPro" id="IPR004358">
    <property type="entry name" value="Sig_transdc_His_kin-like_C"/>
</dbReference>
<dbReference type="InterPro" id="IPR013655">
    <property type="entry name" value="PAS_fold_3"/>
</dbReference>
<evidence type="ECO:0000259" key="7">
    <source>
        <dbReference type="PROSITE" id="PS50109"/>
    </source>
</evidence>